<comment type="caution">
    <text evidence="5">The sequence shown here is derived from an EMBL/GenBank/DDBJ whole genome shotgun (WGS) entry which is preliminary data.</text>
</comment>
<keyword evidence="6" id="KW-1185">Reference proteome</keyword>
<evidence type="ECO:0000259" key="4">
    <source>
        <dbReference type="PROSITE" id="PS50851"/>
    </source>
</evidence>
<dbReference type="RefSeq" id="WP_134673332.1">
    <property type="nucleotide sequence ID" value="NZ_SPUH01000001.1"/>
</dbReference>
<dbReference type="Proteomes" id="UP000298681">
    <property type="component" value="Unassembled WGS sequence"/>
</dbReference>
<comment type="subcellular location">
    <subcellularLocation>
        <location evidence="1">Cytoplasm</location>
    </subcellularLocation>
</comment>
<dbReference type="EMBL" id="SPUH01000001">
    <property type="protein sequence ID" value="TKS53948.1"/>
    <property type="molecule type" value="Genomic_DNA"/>
</dbReference>
<evidence type="ECO:0000313" key="5">
    <source>
        <dbReference type="EMBL" id="TKS53948.1"/>
    </source>
</evidence>
<dbReference type="InterPro" id="IPR036061">
    <property type="entry name" value="CheW-like_dom_sf"/>
</dbReference>
<accession>A0A4Z1RB05</accession>
<proteinExistence type="predicted"/>
<name>A0A4Z1RB05_9GAMM</name>
<evidence type="ECO:0000256" key="2">
    <source>
        <dbReference type="ARBA" id="ARBA00021483"/>
    </source>
</evidence>
<dbReference type="GO" id="GO:0005829">
    <property type="term" value="C:cytosol"/>
    <property type="evidence" value="ECO:0007669"/>
    <property type="project" value="TreeGrafter"/>
</dbReference>
<dbReference type="Pfam" id="PF01584">
    <property type="entry name" value="CheW"/>
    <property type="match status" value="1"/>
</dbReference>
<dbReference type="InterPro" id="IPR039315">
    <property type="entry name" value="CheW"/>
</dbReference>
<dbReference type="PANTHER" id="PTHR22617:SF45">
    <property type="entry name" value="CHEMOTAXIS PROTEIN CHEW"/>
    <property type="match status" value="1"/>
</dbReference>
<keyword evidence="3" id="KW-0963">Cytoplasm</keyword>
<dbReference type="SMART" id="SM00260">
    <property type="entry name" value="CheW"/>
    <property type="match status" value="1"/>
</dbReference>
<dbReference type="AlphaFoldDB" id="A0A4Z1RB05"/>
<feature type="domain" description="CheW-like" evidence="4">
    <location>
        <begin position="85"/>
        <end position="226"/>
    </location>
</feature>
<dbReference type="GO" id="GO:0007165">
    <property type="term" value="P:signal transduction"/>
    <property type="evidence" value="ECO:0007669"/>
    <property type="project" value="InterPro"/>
</dbReference>
<organism evidence="5 6">
    <name type="scientific">Luteimonas yindakuii</name>
    <dbReference type="NCBI Taxonomy" id="2565782"/>
    <lineage>
        <taxon>Bacteria</taxon>
        <taxon>Pseudomonadati</taxon>
        <taxon>Pseudomonadota</taxon>
        <taxon>Gammaproteobacteria</taxon>
        <taxon>Lysobacterales</taxon>
        <taxon>Lysobacteraceae</taxon>
        <taxon>Luteimonas</taxon>
    </lineage>
</organism>
<dbReference type="Gene3D" id="2.40.50.180">
    <property type="entry name" value="CheA-289, Domain 4"/>
    <property type="match status" value="1"/>
</dbReference>
<evidence type="ECO:0000256" key="3">
    <source>
        <dbReference type="ARBA" id="ARBA00022490"/>
    </source>
</evidence>
<reference evidence="5 6" key="1">
    <citation type="submission" date="2019-01" db="EMBL/GenBank/DDBJ databases">
        <authorList>
            <person name="Zhang S."/>
        </authorList>
    </citation>
    <scope>NUCLEOTIDE SEQUENCE [LARGE SCALE GENOMIC DNA]</scope>
    <source>
        <strain evidence="5 6">1626</strain>
    </source>
</reference>
<dbReference type="Gene3D" id="2.30.30.40">
    <property type="entry name" value="SH3 Domains"/>
    <property type="match status" value="1"/>
</dbReference>
<evidence type="ECO:0000256" key="1">
    <source>
        <dbReference type="ARBA" id="ARBA00004496"/>
    </source>
</evidence>
<dbReference type="GO" id="GO:0006935">
    <property type="term" value="P:chemotaxis"/>
    <property type="evidence" value="ECO:0007669"/>
    <property type="project" value="InterPro"/>
</dbReference>
<gene>
    <name evidence="5" type="ORF">E4582_03620</name>
</gene>
<sequence>MNAMREVDDYVDLLLGTGAPVPAAVTGEGPALAPAVAPLVPAAPPSAVAQARRAVAPAASAQVEAEAAADVPAHGERRRRRGERTARWLRLRCGAQAYALELLKIREVVRPMPLLSLRGAVPSVAGVMNLRGQVVPVIDLGVQLGESAAADTGSTRIIVLEERGEVLGLRVCSVEDVVVINDAQVEDTHVSRLAPVGDRRIHGIARIGRDVMLLLDASRLIEMPLRPH</sequence>
<dbReference type="PROSITE" id="PS50851">
    <property type="entry name" value="CHEW"/>
    <property type="match status" value="1"/>
</dbReference>
<dbReference type="PANTHER" id="PTHR22617">
    <property type="entry name" value="CHEMOTAXIS SENSOR HISTIDINE KINASE-RELATED"/>
    <property type="match status" value="1"/>
</dbReference>
<protein>
    <recommendedName>
        <fullName evidence="2">Chemotaxis protein CheW</fullName>
    </recommendedName>
</protein>
<dbReference type="InterPro" id="IPR002545">
    <property type="entry name" value="CheW-lke_dom"/>
</dbReference>
<evidence type="ECO:0000313" key="6">
    <source>
        <dbReference type="Proteomes" id="UP000298681"/>
    </source>
</evidence>
<dbReference type="SUPFAM" id="SSF50341">
    <property type="entry name" value="CheW-like"/>
    <property type="match status" value="1"/>
</dbReference>